<dbReference type="EMBL" id="JAWDGP010003357">
    <property type="protein sequence ID" value="KAK3775079.1"/>
    <property type="molecule type" value="Genomic_DNA"/>
</dbReference>
<evidence type="ECO:0000313" key="2">
    <source>
        <dbReference type="Proteomes" id="UP001283361"/>
    </source>
</evidence>
<gene>
    <name evidence="1" type="ORF">RRG08_048289</name>
</gene>
<keyword evidence="2" id="KW-1185">Reference proteome</keyword>
<protein>
    <submittedName>
        <fullName evidence="1">Uncharacterized protein</fullName>
    </submittedName>
</protein>
<comment type="caution">
    <text evidence="1">The sequence shown here is derived from an EMBL/GenBank/DDBJ whole genome shotgun (WGS) entry which is preliminary data.</text>
</comment>
<accession>A0AAE1DLK8</accession>
<reference evidence="1" key="1">
    <citation type="journal article" date="2023" name="G3 (Bethesda)">
        <title>A reference genome for the long-term kleptoplast-retaining sea slug Elysia crispata morphotype clarki.</title>
        <authorList>
            <person name="Eastman K.E."/>
            <person name="Pendleton A.L."/>
            <person name="Shaikh M.A."/>
            <person name="Suttiyut T."/>
            <person name="Ogas R."/>
            <person name="Tomko P."/>
            <person name="Gavelis G."/>
            <person name="Widhalm J.R."/>
            <person name="Wisecaver J.H."/>
        </authorList>
    </citation>
    <scope>NUCLEOTIDE SEQUENCE</scope>
    <source>
        <strain evidence="1">ECLA1</strain>
    </source>
</reference>
<dbReference type="AlphaFoldDB" id="A0AAE1DLK8"/>
<organism evidence="1 2">
    <name type="scientific">Elysia crispata</name>
    <name type="common">lettuce slug</name>
    <dbReference type="NCBI Taxonomy" id="231223"/>
    <lineage>
        <taxon>Eukaryota</taxon>
        <taxon>Metazoa</taxon>
        <taxon>Spiralia</taxon>
        <taxon>Lophotrochozoa</taxon>
        <taxon>Mollusca</taxon>
        <taxon>Gastropoda</taxon>
        <taxon>Heterobranchia</taxon>
        <taxon>Euthyneura</taxon>
        <taxon>Panpulmonata</taxon>
        <taxon>Sacoglossa</taxon>
        <taxon>Placobranchoidea</taxon>
        <taxon>Plakobranchidae</taxon>
        <taxon>Elysia</taxon>
    </lineage>
</organism>
<evidence type="ECO:0000313" key="1">
    <source>
        <dbReference type="EMBL" id="KAK3775079.1"/>
    </source>
</evidence>
<proteinExistence type="predicted"/>
<name>A0AAE1DLK8_9GAST</name>
<sequence length="77" mass="8785">MFSLPVGLSPAASAVTMKIMASVRFSRFLVTFRKYQVRNSYDDGNPRDRLKPVELERRATSMPSLHLPYRLSPRVAT</sequence>
<dbReference type="Proteomes" id="UP001283361">
    <property type="component" value="Unassembled WGS sequence"/>
</dbReference>